<evidence type="ECO:0000313" key="1">
    <source>
        <dbReference type="EMBL" id="KAH6928350.1"/>
    </source>
</evidence>
<name>A0ACB7S153_HYAAI</name>
<protein>
    <submittedName>
        <fullName evidence="1">Uncharacterized protein</fullName>
    </submittedName>
</protein>
<dbReference type="EMBL" id="CM023486">
    <property type="protein sequence ID" value="KAH6928350.1"/>
    <property type="molecule type" value="Genomic_DNA"/>
</dbReference>
<dbReference type="Proteomes" id="UP000821845">
    <property type="component" value="Chromosome 6"/>
</dbReference>
<gene>
    <name evidence="1" type="ORF">HPB50_014909</name>
</gene>
<sequence>MSIHERSRREQLVFKEEIKEAEETARLERELLIGELWCRKTGRDDLYVLEADTPGRAGAHVKALCRVLEETRPNDGRAAASGTAFDETTDLRLGPNDPMSELLLMEHAPESQQRQETAAYDDIVVSTRPVWYRARCSAGDIQEFDREISIDSYAPPSTAKEQVKRGGIFAAVVQEKTTPHHSGLDISFAKEFAWESDFVLSPSESSYGQEMTRSVDEEHRRSASSSIHSLRSSKRESSMAHRHHRRLHKRNHDAHSDKHVAEASHLVDHEKFSPSKTREHHRTSSLTSSHASQGGGVKSANLKRAKRKALEDVAGVEGLTAHEKSTVLLASTIDDSKCIARETGEPVHHDDQTATETIIAKSSSLAPSSGALSSGLYATAAEGPATQSTKSEVLAETVKPKDGGNDVVPPTDAATQVGTKQEDHPGGAAKLASQSPDLENVGATSHFGLAATYSESRQRLRSPPPAVQIRDIQTPPVPVPVAVFSGHGLLLMVACLLILWVTIVFVTAAVTRNGHTTRETTELTSHSAFTTDRSKPPGLSGVYLCETEPCLREGAYLNSLLGGGTAPCTNFYEYVCGRWFPERTGNNSSPKQLWSRDTILEAEMEIKTVQFFTSSPDDVRPVQALLQACNDRPLASSAMVELRKLFQQWKIDEWPLPSYATRSREDVWVLAGDLLRDLGLAALVDVFPARYPNDGGAALIAVDLPEPLYFPRGDVAETQLVRAAVKETLHLFDVLSALDTDRFANEVVRVFDALQTLYQSVIPEEAEVMHLSEIDVGFHKLISRAIGGNNTNAVHLEGDARVLLLDSRFAKALPNSLGLLSTQAILNHLVFRALVRLAAFLPDSLSSLRRLSFLESTGRYEKPEALSLCLRTLERAAPSCFLAALAQPPSSTAALRRHWLSDLETALLRALPRLRWLDALSSTVVAERIRLLHIDASFIGNPKSDAPCAANEVRVLRAPIAALVEVFRRRPLHSLTSWRRRALPLTTWPSLDLSSGPLVRVPPGLINDSVPANGSLLFAFHLARVAVRLYAAMMPILHVRSLYDHTMPLTDASERNSRDLLACMSLGEWHQWAAPVGSNREHWLRRWLLDQTLAIELSLFSFRELSAAGRVWKLDPRFANLADVTSTQLFFFYYALDHCERRGTEEAADEYVRRELLLRRRLPSAAMVNLPLLNMPAFTDAFGCIPGDYLATKLSCQLLRD</sequence>
<accession>A0ACB7S153</accession>
<proteinExistence type="predicted"/>
<comment type="caution">
    <text evidence="1">The sequence shown here is derived from an EMBL/GenBank/DDBJ whole genome shotgun (WGS) entry which is preliminary data.</text>
</comment>
<organism evidence="1 2">
    <name type="scientific">Hyalomma asiaticum</name>
    <name type="common">Tick</name>
    <dbReference type="NCBI Taxonomy" id="266040"/>
    <lineage>
        <taxon>Eukaryota</taxon>
        <taxon>Metazoa</taxon>
        <taxon>Ecdysozoa</taxon>
        <taxon>Arthropoda</taxon>
        <taxon>Chelicerata</taxon>
        <taxon>Arachnida</taxon>
        <taxon>Acari</taxon>
        <taxon>Parasitiformes</taxon>
        <taxon>Ixodida</taxon>
        <taxon>Ixodoidea</taxon>
        <taxon>Ixodidae</taxon>
        <taxon>Hyalomminae</taxon>
        <taxon>Hyalomma</taxon>
    </lineage>
</organism>
<reference evidence="1" key="1">
    <citation type="submission" date="2020-05" db="EMBL/GenBank/DDBJ databases">
        <title>Large-scale comparative analyses of tick genomes elucidate their genetic diversity and vector capacities.</title>
        <authorList>
            <person name="Jia N."/>
            <person name="Wang J."/>
            <person name="Shi W."/>
            <person name="Du L."/>
            <person name="Sun Y."/>
            <person name="Zhan W."/>
            <person name="Jiang J."/>
            <person name="Wang Q."/>
            <person name="Zhang B."/>
            <person name="Ji P."/>
            <person name="Sakyi L.B."/>
            <person name="Cui X."/>
            <person name="Yuan T."/>
            <person name="Jiang B."/>
            <person name="Yang W."/>
            <person name="Lam T.T.-Y."/>
            <person name="Chang Q."/>
            <person name="Ding S."/>
            <person name="Wang X."/>
            <person name="Zhu J."/>
            <person name="Ruan X."/>
            <person name="Zhao L."/>
            <person name="Wei J."/>
            <person name="Que T."/>
            <person name="Du C."/>
            <person name="Cheng J."/>
            <person name="Dai P."/>
            <person name="Han X."/>
            <person name="Huang E."/>
            <person name="Gao Y."/>
            <person name="Liu J."/>
            <person name="Shao H."/>
            <person name="Ye R."/>
            <person name="Li L."/>
            <person name="Wei W."/>
            <person name="Wang X."/>
            <person name="Wang C."/>
            <person name="Yang T."/>
            <person name="Huo Q."/>
            <person name="Li W."/>
            <person name="Guo W."/>
            <person name="Chen H."/>
            <person name="Zhou L."/>
            <person name="Ni X."/>
            <person name="Tian J."/>
            <person name="Zhou Y."/>
            <person name="Sheng Y."/>
            <person name="Liu T."/>
            <person name="Pan Y."/>
            <person name="Xia L."/>
            <person name="Li J."/>
            <person name="Zhao F."/>
            <person name="Cao W."/>
        </authorList>
    </citation>
    <scope>NUCLEOTIDE SEQUENCE</scope>
    <source>
        <strain evidence="1">Hyas-2018</strain>
    </source>
</reference>
<evidence type="ECO:0000313" key="2">
    <source>
        <dbReference type="Proteomes" id="UP000821845"/>
    </source>
</evidence>
<keyword evidence="2" id="KW-1185">Reference proteome</keyword>